<keyword evidence="8 16" id="KW-0812">Transmembrane</keyword>
<comment type="subunit">
    <text evidence="14">Interacts with host TNFRSF1A, RIPK1 and IRAK1; these interactions interfere with host NF-kappa-B activation at the level of receptor complexes. Interacts with host protein UBQLN4.</text>
</comment>
<evidence type="ECO:0000256" key="1">
    <source>
        <dbReference type="ARBA" id="ARBA00002033"/>
    </source>
</evidence>
<evidence type="ECO:0000256" key="4">
    <source>
        <dbReference type="ARBA" id="ARBA00005347"/>
    </source>
</evidence>
<evidence type="ECO:0000256" key="13">
    <source>
        <dbReference type="ARBA" id="ARBA00023136"/>
    </source>
</evidence>
<evidence type="ECO:0000256" key="11">
    <source>
        <dbReference type="ARBA" id="ARBA00022870"/>
    </source>
</evidence>
<name>A0A2Z4K4B7_MUMPV</name>
<accession>A0A2Z4K4B7</accession>
<proteinExistence type="inferred from homology"/>
<keyword evidence="11" id="KW-1043">Host membrane</keyword>
<keyword evidence="9 15" id="KW-0946">Virion</keyword>
<dbReference type="EMBL" id="MT732488">
    <property type="protein sequence ID" value="QLH93348.1"/>
    <property type="molecule type" value="Viral_cRNA"/>
</dbReference>
<dbReference type="InterPro" id="IPR001477">
    <property type="entry name" value="SH"/>
</dbReference>
<keyword evidence="6" id="KW-1032">Host cell membrane</keyword>
<dbReference type="EMBL" id="MT732491">
    <property type="protein sequence ID" value="QLH93375.1"/>
    <property type="molecule type" value="Viral_cRNA"/>
</dbReference>
<dbReference type="EMBL" id="MT732484">
    <property type="protein sequence ID" value="QLH93312.1"/>
    <property type="molecule type" value="Viral_cRNA"/>
</dbReference>
<keyword evidence="12 16" id="KW-1133">Transmembrane helix</keyword>
<sequence length="57" mass="6735">MPAIQPPLYLTFLLLTLLYLIITLYVWTILTINHNTAVRYAALYQRSFSRWGFDQSL</sequence>
<dbReference type="PIRSF" id="PIRSF003923">
    <property type="entry name" value="SH"/>
    <property type="match status" value="1"/>
</dbReference>
<evidence type="ECO:0000256" key="8">
    <source>
        <dbReference type="ARBA" id="ARBA00022692"/>
    </source>
</evidence>
<evidence type="ECO:0000256" key="10">
    <source>
        <dbReference type="ARBA" id="ARBA00022863"/>
    </source>
</evidence>
<keyword evidence="7" id="KW-0945">Host-virus interaction</keyword>
<reference evidence="17" key="1">
    <citation type="submission" date="2020-06" db="EMBL/GenBank/DDBJ databases">
        <title>Development of improved mumps vaccine candidates by inhibiting 1 viral mRNA cap methyltransferase in the large polymerase protein.</title>
        <authorList>
            <person name="Hao X."/>
            <person name="Wang Y."/>
            <person name="Zhu M."/>
            <person name="Zhou D."/>
            <person name="Liu R."/>
            <person name="Wang B."/>
            <person name="Li J."/>
            <person name="Huang Y.-W."/>
            <person name="Zhao Z."/>
        </authorList>
    </citation>
    <scope>NUCLEOTIDE SEQUENCE</scope>
</reference>
<dbReference type="EMBL" id="MT732487">
    <property type="protein sequence ID" value="QLH93339.1"/>
    <property type="molecule type" value="Viral_cRNA"/>
</dbReference>
<keyword evidence="13 15" id="KW-0472">Membrane</keyword>
<evidence type="ECO:0000256" key="15">
    <source>
        <dbReference type="PIRNR" id="PIRNR003923"/>
    </source>
</evidence>
<dbReference type="GO" id="GO:0055036">
    <property type="term" value="C:virion membrane"/>
    <property type="evidence" value="ECO:0007669"/>
    <property type="project" value="UniProtKB-SubCell"/>
</dbReference>
<evidence type="ECO:0000256" key="16">
    <source>
        <dbReference type="SAM" id="Phobius"/>
    </source>
</evidence>
<evidence type="ECO:0000256" key="12">
    <source>
        <dbReference type="ARBA" id="ARBA00022989"/>
    </source>
</evidence>
<evidence type="ECO:0000256" key="2">
    <source>
        <dbReference type="ARBA" id="ARBA00004178"/>
    </source>
</evidence>
<comment type="subcellular location">
    <subcellularLocation>
        <location evidence="2">Host cell membrane</location>
        <topology evidence="2">Single-pass membrane protein</topology>
    </subcellularLocation>
    <subcellularLocation>
        <location evidence="3">Virion membrane</location>
        <topology evidence="3">Single-pass membrane protein</topology>
    </subcellularLocation>
</comment>
<gene>
    <name evidence="17" type="primary">SH</name>
</gene>
<dbReference type="GO" id="GO:0020002">
    <property type="term" value="C:host cell plasma membrane"/>
    <property type="evidence" value="ECO:0007669"/>
    <property type="project" value="UniProtKB-SubCell"/>
</dbReference>
<evidence type="ECO:0000256" key="3">
    <source>
        <dbReference type="ARBA" id="ARBA00004381"/>
    </source>
</evidence>
<dbReference type="GO" id="GO:0085034">
    <property type="term" value="P:symbiont-mediated suppression of host NF-kappaB cascade"/>
    <property type="evidence" value="ECO:0007669"/>
    <property type="project" value="UniProtKB-KW"/>
</dbReference>
<evidence type="ECO:0000256" key="14">
    <source>
        <dbReference type="ARBA" id="ARBA00046638"/>
    </source>
</evidence>
<organism evidence="17">
    <name type="scientific">Mumps virus genotype A</name>
    <dbReference type="NCBI Taxonomy" id="1395181"/>
    <lineage>
        <taxon>Viruses</taxon>
        <taxon>Riboviria</taxon>
        <taxon>Orthornavirae</taxon>
        <taxon>Negarnaviricota</taxon>
        <taxon>Haploviricotina</taxon>
        <taxon>Monjiviricetes</taxon>
        <taxon>Mononegavirales</taxon>
        <taxon>Paramyxoviridae</taxon>
        <taxon>Rubulavirinae</taxon>
        <taxon>Orthorubulavirus</taxon>
        <taxon>Orthorubulavirus parotitidis</taxon>
        <taxon>Mumps orthorubulavirus</taxon>
    </lineage>
</organism>
<dbReference type="EMBL" id="MT732485">
    <property type="protein sequence ID" value="QLH93321.1"/>
    <property type="molecule type" value="Viral_cRNA"/>
</dbReference>
<keyword evidence="10" id="KW-1100">Inhibition of host NF-kappa-B by virus</keyword>
<comment type="similarity">
    <text evidence="4 15">Belongs to the rubulavirus small hydrophobic protein family.</text>
</comment>
<comment type="function">
    <text evidence="1 15">Plays a role in the inhibition of the host NF-kappa-B pathway. This inhibition occurs at the receptor level, by preventing the signaling of TNFR1 as well as IL-1R and TLR3.</text>
</comment>
<evidence type="ECO:0000313" key="17">
    <source>
        <dbReference type="EMBL" id="QLH93321.1"/>
    </source>
</evidence>
<protein>
    <recommendedName>
        <fullName evidence="5 15">Small hydrophobic protein</fullName>
    </recommendedName>
</protein>
<dbReference type="Pfam" id="PF01445">
    <property type="entry name" value="SH"/>
    <property type="match status" value="1"/>
</dbReference>
<dbReference type="EMBL" id="MT732486">
    <property type="protein sequence ID" value="QLH93330.1"/>
    <property type="molecule type" value="Viral_cRNA"/>
</dbReference>
<evidence type="ECO:0000256" key="9">
    <source>
        <dbReference type="ARBA" id="ARBA00022844"/>
    </source>
</evidence>
<evidence type="ECO:0000256" key="5">
    <source>
        <dbReference type="ARBA" id="ARBA00017613"/>
    </source>
</evidence>
<evidence type="ECO:0000256" key="6">
    <source>
        <dbReference type="ARBA" id="ARBA00022511"/>
    </source>
</evidence>
<dbReference type="EMBL" id="MT732490">
    <property type="protein sequence ID" value="QLH93366.1"/>
    <property type="molecule type" value="Viral_cRNA"/>
</dbReference>
<feature type="transmembrane region" description="Helical" evidence="16">
    <location>
        <begin position="6"/>
        <end position="30"/>
    </location>
</feature>
<dbReference type="EMBL" id="MT732489">
    <property type="protein sequence ID" value="QLH93357.1"/>
    <property type="molecule type" value="Viral_cRNA"/>
</dbReference>
<dbReference type="SMR" id="A0A2Z4K4B7"/>
<evidence type="ECO:0000256" key="7">
    <source>
        <dbReference type="ARBA" id="ARBA00022581"/>
    </source>
</evidence>